<comment type="caution">
    <text evidence="1">The sequence shown here is derived from an EMBL/GenBank/DDBJ whole genome shotgun (WGS) entry which is preliminary data.</text>
</comment>
<organism evidence="1 2">
    <name type="scientific">Ambrosiozyma monospora</name>
    <name type="common">Yeast</name>
    <name type="synonym">Endomycopsis monosporus</name>
    <dbReference type="NCBI Taxonomy" id="43982"/>
    <lineage>
        <taxon>Eukaryota</taxon>
        <taxon>Fungi</taxon>
        <taxon>Dikarya</taxon>
        <taxon>Ascomycota</taxon>
        <taxon>Saccharomycotina</taxon>
        <taxon>Pichiomycetes</taxon>
        <taxon>Pichiales</taxon>
        <taxon>Pichiaceae</taxon>
        <taxon>Ambrosiozyma</taxon>
    </lineage>
</organism>
<name>A0ACB5U007_AMBMO</name>
<accession>A0ACB5U007</accession>
<proteinExistence type="predicted"/>
<dbReference type="EMBL" id="BSXS01010603">
    <property type="protein sequence ID" value="GME98606.1"/>
    <property type="molecule type" value="Genomic_DNA"/>
</dbReference>
<protein>
    <submittedName>
        <fullName evidence="1">Unnamed protein product</fullName>
    </submittedName>
</protein>
<evidence type="ECO:0000313" key="2">
    <source>
        <dbReference type="Proteomes" id="UP001165064"/>
    </source>
</evidence>
<dbReference type="Proteomes" id="UP001165064">
    <property type="component" value="Unassembled WGS sequence"/>
</dbReference>
<reference evidence="1" key="1">
    <citation type="submission" date="2023-04" db="EMBL/GenBank/DDBJ databases">
        <title>Ambrosiozyma monospora NBRC 10751.</title>
        <authorList>
            <person name="Ichikawa N."/>
            <person name="Sato H."/>
            <person name="Tonouchi N."/>
        </authorList>
    </citation>
    <scope>NUCLEOTIDE SEQUENCE</scope>
    <source>
        <strain evidence="1">NBRC 10751</strain>
    </source>
</reference>
<evidence type="ECO:0000313" key="1">
    <source>
        <dbReference type="EMBL" id="GME98606.1"/>
    </source>
</evidence>
<gene>
    <name evidence="1" type="ORF">Amon02_001052000</name>
</gene>
<sequence length="107" mass="12459">MTMSNNMQYQQQQSSNVNVNMSQQQQQLQQQDDKVIVSFPLNYIYFIKPSVTINESLVPNHWRLEDYSTNPSNTLFQQLPPGSHICDNLPDLRNIVNKVNETSTRDE</sequence>
<keyword evidence="2" id="KW-1185">Reference proteome</keyword>